<dbReference type="Proteomes" id="UP000321617">
    <property type="component" value="Unassembled WGS sequence"/>
</dbReference>
<evidence type="ECO:0000256" key="8">
    <source>
        <dbReference type="SAM" id="Phobius"/>
    </source>
</evidence>
<keyword evidence="3" id="KW-0813">Transport</keyword>
<dbReference type="GO" id="GO:0042910">
    <property type="term" value="F:xenobiotic transmembrane transporter activity"/>
    <property type="evidence" value="ECO:0007669"/>
    <property type="project" value="InterPro"/>
</dbReference>
<comment type="subcellular location">
    <subcellularLocation>
        <location evidence="1">Cell membrane</location>
        <topology evidence="1">Multi-pass membrane protein</topology>
    </subcellularLocation>
</comment>
<dbReference type="PANTHER" id="PTHR23502">
    <property type="entry name" value="MAJOR FACILITATOR SUPERFAMILY"/>
    <property type="match status" value="1"/>
</dbReference>
<keyword evidence="11" id="KW-1185">Reference proteome</keyword>
<keyword evidence="5 8" id="KW-0812">Transmembrane</keyword>
<dbReference type="FunFam" id="1.20.1720.10:FF:000005">
    <property type="entry name" value="Bcr/CflA family efflux transporter"/>
    <property type="match status" value="1"/>
</dbReference>
<protein>
    <submittedName>
        <fullName evidence="10">DHA1 family bicyclomycin/chloramphenicol resistance-like MFS transporter</fullName>
    </submittedName>
</protein>
<reference evidence="10 11" key="1">
    <citation type="journal article" date="2013" name="Stand. Genomic Sci.">
        <title>Genomic Encyclopedia of Type Strains, Phase I: The one thousand microbial genomes (KMG-I) project.</title>
        <authorList>
            <person name="Kyrpides N.C."/>
            <person name="Woyke T."/>
            <person name="Eisen J.A."/>
            <person name="Garrity G."/>
            <person name="Lilburn T.G."/>
            <person name="Beck B.J."/>
            <person name="Whitman W.B."/>
            <person name="Hugenholtz P."/>
            <person name="Klenk H.P."/>
        </authorList>
    </citation>
    <scope>NUCLEOTIDE SEQUENCE [LARGE SCALE GENOMIC DNA]</scope>
    <source>
        <strain evidence="10 11">DSM 45044</strain>
    </source>
</reference>
<comment type="similarity">
    <text evidence="2">Belongs to the major facilitator superfamily. Bcr/CmlA family.</text>
</comment>
<keyword evidence="6 8" id="KW-1133">Transmembrane helix</keyword>
<evidence type="ECO:0000256" key="1">
    <source>
        <dbReference type="ARBA" id="ARBA00004651"/>
    </source>
</evidence>
<feature type="transmembrane region" description="Helical" evidence="8">
    <location>
        <begin position="61"/>
        <end position="81"/>
    </location>
</feature>
<feature type="transmembrane region" description="Helical" evidence="8">
    <location>
        <begin position="21"/>
        <end position="41"/>
    </location>
</feature>
<evidence type="ECO:0000256" key="2">
    <source>
        <dbReference type="ARBA" id="ARBA00006236"/>
    </source>
</evidence>
<dbReference type="Gene3D" id="1.20.1720.10">
    <property type="entry name" value="Multidrug resistance protein D"/>
    <property type="match status" value="1"/>
</dbReference>
<keyword evidence="7 8" id="KW-0472">Membrane</keyword>
<accession>A0A562V9M1</accession>
<feature type="transmembrane region" description="Helical" evidence="8">
    <location>
        <begin position="150"/>
        <end position="173"/>
    </location>
</feature>
<evidence type="ECO:0000313" key="11">
    <source>
        <dbReference type="Proteomes" id="UP000321617"/>
    </source>
</evidence>
<feature type="transmembrane region" description="Helical" evidence="8">
    <location>
        <begin position="117"/>
        <end position="138"/>
    </location>
</feature>
<dbReference type="CDD" id="cd17320">
    <property type="entry name" value="MFS_MdfA_MDR_like"/>
    <property type="match status" value="1"/>
</dbReference>
<comment type="caution">
    <text evidence="10">The sequence shown here is derived from an EMBL/GenBank/DDBJ whole genome shotgun (WGS) entry which is preliminary data.</text>
</comment>
<dbReference type="SUPFAM" id="SSF103473">
    <property type="entry name" value="MFS general substrate transporter"/>
    <property type="match status" value="1"/>
</dbReference>
<feature type="transmembrane region" description="Helical" evidence="8">
    <location>
        <begin position="263"/>
        <end position="286"/>
    </location>
</feature>
<dbReference type="PANTHER" id="PTHR23502:SF132">
    <property type="entry name" value="POLYAMINE TRANSPORTER 2-RELATED"/>
    <property type="match status" value="1"/>
</dbReference>
<evidence type="ECO:0000256" key="6">
    <source>
        <dbReference type="ARBA" id="ARBA00022989"/>
    </source>
</evidence>
<dbReference type="GO" id="GO:0005886">
    <property type="term" value="C:plasma membrane"/>
    <property type="evidence" value="ECO:0007669"/>
    <property type="project" value="UniProtKB-SubCell"/>
</dbReference>
<evidence type="ECO:0000256" key="4">
    <source>
        <dbReference type="ARBA" id="ARBA00022475"/>
    </source>
</evidence>
<dbReference type="InterPro" id="IPR020846">
    <property type="entry name" value="MFS_dom"/>
</dbReference>
<evidence type="ECO:0000313" key="10">
    <source>
        <dbReference type="EMBL" id="TWJ14563.1"/>
    </source>
</evidence>
<feature type="transmembrane region" description="Helical" evidence="8">
    <location>
        <begin position="179"/>
        <end position="202"/>
    </location>
</feature>
<proteinExistence type="inferred from homology"/>
<feature type="transmembrane region" description="Helical" evidence="8">
    <location>
        <begin position="93"/>
        <end position="111"/>
    </location>
</feature>
<evidence type="ECO:0000256" key="3">
    <source>
        <dbReference type="ARBA" id="ARBA00022448"/>
    </source>
</evidence>
<feature type="transmembrane region" description="Helical" evidence="8">
    <location>
        <begin position="232"/>
        <end position="251"/>
    </location>
</feature>
<feature type="domain" description="Major facilitator superfamily (MFS) profile" evidence="9">
    <location>
        <begin position="26"/>
        <end position="412"/>
    </location>
</feature>
<feature type="transmembrane region" description="Helical" evidence="8">
    <location>
        <begin position="359"/>
        <end position="379"/>
    </location>
</feature>
<feature type="transmembrane region" description="Helical" evidence="8">
    <location>
        <begin position="325"/>
        <end position="347"/>
    </location>
</feature>
<dbReference type="InterPro" id="IPR036259">
    <property type="entry name" value="MFS_trans_sf"/>
</dbReference>
<evidence type="ECO:0000256" key="7">
    <source>
        <dbReference type="ARBA" id="ARBA00023136"/>
    </source>
</evidence>
<feature type="transmembrane region" description="Helical" evidence="8">
    <location>
        <begin position="298"/>
        <end position="319"/>
    </location>
</feature>
<sequence>MRRRHGAAVTGDPVPRNPTGALRTLLAIVLAAAAMLGPLNVDMYLPAFPEMTEDLSGTASQTQLSLTSCLIGMAIGQFVIGPISDARGRRGPLTWFTALFALSSLACAVSPSMELLITARFLQGFTAAAGVVLSRAVARDVFDGRELTRFFALLMVINAGAPMVAPVLGGALLALPFGAWPLIFVFLGLIGVGLVLLVRWRLPETLPPQRRIRGSARVVAATAVEVLTDRAFLGYALTVGVVHGGSFAYVAGTPFVYQEIYGVSPQVFGVLFGVNGLAIIAGSWAVGRLSARVAERVLLRYAVITAVAATAVLLVAAVVRAPLALVVTAIFGYMVAVGMILTGSFTLAMAEQAHRAGSAGAVLGALPLIIGAIVSPLVGLDESSALPMAAVLFGSSVLGGVAFAALTGPRRR</sequence>
<name>A0A562V9M1_9ACTN</name>
<dbReference type="Pfam" id="PF07690">
    <property type="entry name" value="MFS_1"/>
    <property type="match status" value="1"/>
</dbReference>
<dbReference type="AlphaFoldDB" id="A0A562V9M1"/>
<dbReference type="GO" id="GO:1990961">
    <property type="term" value="P:xenobiotic detoxification by transmembrane export across the plasma membrane"/>
    <property type="evidence" value="ECO:0007669"/>
    <property type="project" value="InterPro"/>
</dbReference>
<feature type="transmembrane region" description="Helical" evidence="8">
    <location>
        <begin position="385"/>
        <end position="406"/>
    </location>
</feature>
<gene>
    <name evidence="10" type="ORF">LX16_0248</name>
</gene>
<dbReference type="InterPro" id="IPR004812">
    <property type="entry name" value="Efflux_drug-R_Bcr/CmlA"/>
</dbReference>
<evidence type="ECO:0000259" key="9">
    <source>
        <dbReference type="PROSITE" id="PS50850"/>
    </source>
</evidence>
<dbReference type="PROSITE" id="PS50850">
    <property type="entry name" value="MFS"/>
    <property type="match status" value="1"/>
</dbReference>
<keyword evidence="4" id="KW-1003">Cell membrane</keyword>
<organism evidence="10 11">
    <name type="scientific">Stackebrandtia albiflava</name>
    <dbReference type="NCBI Taxonomy" id="406432"/>
    <lineage>
        <taxon>Bacteria</taxon>
        <taxon>Bacillati</taxon>
        <taxon>Actinomycetota</taxon>
        <taxon>Actinomycetes</taxon>
        <taxon>Glycomycetales</taxon>
        <taxon>Glycomycetaceae</taxon>
        <taxon>Stackebrandtia</taxon>
    </lineage>
</organism>
<evidence type="ECO:0000256" key="5">
    <source>
        <dbReference type="ARBA" id="ARBA00022692"/>
    </source>
</evidence>
<dbReference type="EMBL" id="VLLL01000005">
    <property type="protein sequence ID" value="TWJ14563.1"/>
    <property type="molecule type" value="Genomic_DNA"/>
</dbReference>
<dbReference type="NCBIfam" id="TIGR00710">
    <property type="entry name" value="efflux_Bcr_CflA"/>
    <property type="match status" value="1"/>
</dbReference>
<dbReference type="InterPro" id="IPR011701">
    <property type="entry name" value="MFS"/>
</dbReference>